<organism evidence="2">
    <name type="scientific">marine sediment metagenome</name>
    <dbReference type="NCBI Taxonomy" id="412755"/>
    <lineage>
        <taxon>unclassified sequences</taxon>
        <taxon>metagenomes</taxon>
        <taxon>ecological metagenomes</taxon>
    </lineage>
</organism>
<evidence type="ECO:0000256" key="1">
    <source>
        <dbReference type="SAM" id="MobiDB-lite"/>
    </source>
</evidence>
<protein>
    <submittedName>
        <fullName evidence="2">Uncharacterized protein</fullName>
    </submittedName>
</protein>
<feature type="region of interest" description="Disordered" evidence="1">
    <location>
        <begin position="24"/>
        <end position="47"/>
    </location>
</feature>
<dbReference type="AlphaFoldDB" id="A0A0F9EDB4"/>
<reference evidence="2" key="1">
    <citation type="journal article" date="2015" name="Nature">
        <title>Complex archaea that bridge the gap between prokaryotes and eukaryotes.</title>
        <authorList>
            <person name="Spang A."/>
            <person name="Saw J.H."/>
            <person name="Jorgensen S.L."/>
            <person name="Zaremba-Niedzwiedzka K."/>
            <person name="Martijn J."/>
            <person name="Lind A.E."/>
            <person name="van Eijk R."/>
            <person name="Schleper C."/>
            <person name="Guy L."/>
            <person name="Ettema T.J."/>
        </authorList>
    </citation>
    <scope>NUCLEOTIDE SEQUENCE</scope>
</reference>
<gene>
    <name evidence="2" type="ORF">LCGC14_2439670</name>
</gene>
<comment type="caution">
    <text evidence="2">The sequence shown here is derived from an EMBL/GenBank/DDBJ whole genome shotgun (WGS) entry which is preliminary data.</text>
</comment>
<dbReference type="EMBL" id="LAZR01037510">
    <property type="protein sequence ID" value="KKL22013.1"/>
    <property type="molecule type" value="Genomic_DNA"/>
</dbReference>
<evidence type="ECO:0000313" key="2">
    <source>
        <dbReference type="EMBL" id="KKL22013.1"/>
    </source>
</evidence>
<sequence length="91" mass="9617">MGLEKMYGRQGTVVIESAAAEDGKPVGVRSVESEQTRGSLPNHGRQLGDERPIVVSAESRNAFSPSRVVLAVIGYFSAVAPSVSISTLETK</sequence>
<proteinExistence type="predicted"/>
<accession>A0A0F9EDB4</accession>
<name>A0A0F9EDB4_9ZZZZ</name>